<comment type="caution">
    <text evidence="2">The sequence shown here is derived from an EMBL/GenBank/DDBJ whole genome shotgun (WGS) entry which is preliminary data.</text>
</comment>
<name>A0A2S4PL94_9PEZI</name>
<feature type="chain" id="PRO_5015440915" evidence="1">
    <location>
        <begin position="21"/>
        <end position="410"/>
    </location>
</feature>
<evidence type="ECO:0000256" key="1">
    <source>
        <dbReference type="SAM" id="SignalP"/>
    </source>
</evidence>
<gene>
    <name evidence="2" type="ORF">EPUL_005360</name>
</gene>
<dbReference type="Proteomes" id="UP000237438">
    <property type="component" value="Unassembled WGS sequence"/>
</dbReference>
<dbReference type="SMR" id="A0A2S4PL94"/>
<protein>
    <submittedName>
        <fullName evidence="2">Uncharacterized protein</fullName>
    </submittedName>
</protein>
<keyword evidence="1" id="KW-0732">Signal</keyword>
<evidence type="ECO:0000313" key="3">
    <source>
        <dbReference type="Proteomes" id="UP000237438"/>
    </source>
</evidence>
<feature type="non-terminal residue" evidence="2">
    <location>
        <position position="410"/>
    </location>
</feature>
<organism evidence="2 3">
    <name type="scientific">Erysiphe pulchra</name>
    <dbReference type="NCBI Taxonomy" id="225359"/>
    <lineage>
        <taxon>Eukaryota</taxon>
        <taxon>Fungi</taxon>
        <taxon>Dikarya</taxon>
        <taxon>Ascomycota</taxon>
        <taxon>Pezizomycotina</taxon>
        <taxon>Leotiomycetes</taxon>
        <taxon>Erysiphales</taxon>
        <taxon>Erysiphaceae</taxon>
        <taxon>Erysiphe</taxon>
    </lineage>
</organism>
<accession>A0A2S4PL94</accession>
<evidence type="ECO:0000313" key="2">
    <source>
        <dbReference type="EMBL" id="POS82788.1"/>
    </source>
</evidence>
<proteinExistence type="predicted"/>
<dbReference type="EMBL" id="PEDP01002257">
    <property type="protein sequence ID" value="POS82788.1"/>
    <property type="molecule type" value="Genomic_DNA"/>
</dbReference>
<feature type="signal peptide" evidence="1">
    <location>
        <begin position="1"/>
        <end position="20"/>
    </location>
</feature>
<sequence>MSFSLMKVVLTLVFVLKTSSTDLAEEKSILARPAYYDCGSWTVYESLIQNVLYESGMDIDKIAEPFTEFLYELEPNYRRINIPEHLSTQKSSHRIRPGSNFYVIIDQMWKIVDVVTEMKNGHYIKCKRVDESTPEFPPEPSNIGPNDYGYECGHDIFSHATVQMCADLARSNDNRFNRYLTPYYGPIYWPGINYSIYPLTREKNELYARKRLENTYFVVIGLFGEIVDVVAQLKSGDFINCDRTTKVPPDVESDQDLRLGYLCGLEFFEINHIKLTANLAKARNLQQGRQTYPKKYVDDSFKGYMYPLYPNGRFYRTYSSTLKYFIIMDLNFNFKFAAVKTPKGVTPCEASMRGIKVAPPEIDNFICEYNDVEFENKKLLEMIEVACKSLGSSNRRFPAIYNGPEFNVHG</sequence>
<dbReference type="AlphaFoldDB" id="A0A2S4PL94"/>
<reference evidence="2 3" key="1">
    <citation type="submission" date="2017-10" db="EMBL/GenBank/DDBJ databases">
        <title>Development of genomic resources for the powdery mildew, Erysiphe pulchra.</title>
        <authorList>
            <person name="Wadl P.A."/>
            <person name="Mack B.M."/>
            <person name="Moore G."/>
            <person name="Beltz S.B."/>
        </authorList>
    </citation>
    <scope>NUCLEOTIDE SEQUENCE [LARGE SCALE GENOMIC DNA]</scope>
    <source>
        <strain evidence="2">Cflorida</strain>
    </source>
</reference>
<keyword evidence="3" id="KW-1185">Reference proteome</keyword>